<evidence type="ECO:0000256" key="17">
    <source>
        <dbReference type="PROSITE-ProRule" id="PRU00740"/>
    </source>
</evidence>
<evidence type="ECO:0000256" key="4">
    <source>
        <dbReference type="ARBA" id="ARBA00004652"/>
    </source>
</evidence>
<evidence type="ECO:0000256" key="9">
    <source>
        <dbReference type="ARBA" id="ARBA00022989"/>
    </source>
</evidence>
<evidence type="ECO:0000256" key="7">
    <source>
        <dbReference type="ARBA" id="ARBA00022729"/>
    </source>
</evidence>
<dbReference type="InterPro" id="IPR002000">
    <property type="entry name" value="Lysosome-assoc_membr_glycop"/>
</dbReference>
<feature type="transmembrane region" description="Helical" evidence="18">
    <location>
        <begin position="444"/>
        <end position="467"/>
    </location>
</feature>
<evidence type="ECO:0000256" key="12">
    <source>
        <dbReference type="ARBA" id="ARBA00023157"/>
    </source>
</evidence>
<keyword evidence="13" id="KW-0325">Glycoprotein</keyword>
<keyword evidence="11 17" id="KW-0472">Membrane</keyword>
<protein>
    <recommendedName>
        <fullName evidence="16">Lysosome-associated membrane glycoprotein 2</fullName>
    </recommendedName>
</protein>
<keyword evidence="7" id="KW-0732">Signal</keyword>
<evidence type="ECO:0000256" key="18">
    <source>
        <dbReference type="SAM" id="Phobius"/>
    </source>
</evidence>
<dbReference type="PROSITE" id="PS00310">
    <property type="entry name" value="LAMP_1"/>
    <property type="match status" value="1"/>
</dbReference>
<evidence type="ECO:0000256" key="5">
    <source>
        <dbReference type="ARBA" id="ARBA00022475"/>
    </source>
</evidence>
<name>A0ABQ0FU04_APOSI</name>
<evidence type="ECO:0000259" key="20">
    <source>
        <dbReference type="Pfam" id="PF21222"/>
    </source>
</evidence>
<dbReference type="EMBL" id="BAAFST010000020">
    <property type="protein sequence ID" value="GAB1302732.1"/>
    <property type="molecule type" value="Genomic_DNA"/>
</dbReference>
<comment type="caution">
    <text evidence="21">The sequence shown here is derived from an EMBL/GenBank/DDBJ whole genome shotgun (WGS) entry which is preliminary data.</text>
</comment>
<keyword evidence="22" id="KW-1185">Reference proteome</keyword>
<evidence type="ECO:0000313" key="22">
    <source>
        <dbReference type="Proteomes" id="UP001623349"/>
    </source>
</evidence>
<keyword evidence="10" id="KW-0072">Autophagy</keyword>
<evidence type="ECO:0000256" key="13">
    <source>
        <dbReference type="ARBA" id="ARBA00023180"/>
    </source>
</evidence>
<keyword evidence="6 17" id="KW-0812">Transmembrane</keyword>
<proteinExistence type="inferred from homology"/>
<evidence type="ECO:0000259" key="19">
    <source>
        <dbReference type="Pfam" id="PF01299"/>
    </source>
</evidence>
<evidence type="ECO:0000256" key="11">
    <source>
        <dbReference type="ARBA" id="ARBA00023136"/>
    </source>
</evidence>
<evidence type="ECO:0000256" key="16">
    <source>
        <dbReference type="ARBA" id="ARBA00074380"/>
    </source>
</evidence>
<evidence type="ECO:0000256" key="8">
    <source>
        <dbReference type="ARBA" id="ARBA00022753"/>
    </source>
</evidence>
<organism evidence="21 22">
    <name type="scientific">Apodemus speciosus</name>
    <name type="common">Large Japanese field mouse</name>
    <dbReference type="NCBI Taxonomy" id="105296"/>
    <lineage>
        <taxon>Eukaryota</taxon>
        <taxon>Metazoa</taxon>
        <taxon>Chordata</taxon>
        <taxon>Craniata</taxon>
        <taxon>Vertebrata</taxon>
        <taxon>Euteleostomi</taxon>
        <taxon>Mammalia</taxon>
        <taxon>Eutheria</taxon>
        <taxon>Euarchontoglires</taxon>
        <taxon>Glires</taxon>
        <taxon>Rodentia</taxon>
        <taxon>Myomorpha</taxon>
        <taxon>Muroidea</taxon>
        <taxon>Muridae</taxon>
        <taxon>Murinae</taxon>
        <taxon>Apodemus</taxon>
    </lineage>
</organism>
<feature type="domain" description="Lysosome-associated membrane glycoprotein 2-like luminal" evidence="19">
    <location>
        <begin position="251"/>
        <end position="345"/>
    </location>
</feature>
<feature type="domain" description="Lysosome-associated membrane glycoprotein 2-like transmembrane" evidence="20">
    <location>
        <begin position="446"/>
        <end position="477"/>
    </location>
</feature>
<evidence type="ECO:0000256" key="1">
    <source>
        <dbReference type="ARBA" id="ARBA00004251"/>
    </source>
</evidence>
<feature type="disulfide bond" evidence="17">
    <location>
        <begin position="181"/>
        <end position="217"/>
    </location>
</feature>
<keyword evidence="5" id="KW-1003">Cell membrane</keyword>
<feature type="disulfide bond" evidence="17">
    <location>
        <begin position="400"/>
        <end position="437"/>
    </location>
</feature>
<comment type="subcellular location">
    <subcellularLocation>
        <location evidence="1">Cell membrane</location>
        <topology evidence="1">Single-pass type I membrane protein</topology>
    </subcellularLocation>
    <subcellularLocation>
        <location evidence="4">Cytoplasmic vesicle</location>
        <location evidence="4">Autophagosome membrane</location>
    </subcellularLocation>
    <subcellularLocation>
        <location evidence="3">Endosome membrane</location>
        <topology evidence="3">Single-pass type I membrane protein</topology>
    </subcellularLocation>
    <subcellularLocation>
        <location evidence="2 17">Lysosome membrane</location>
        <topology evidence="2 17">Single-pass type I membrane protein</topology>
    </subcellularLocation>
</comment>
<accession>A0ABQ0FU04</accession>
<dbReference type="InterPro" id="IPR048524">
    <property type="entry name" value="Lamp2-like_TM"/>
</dbReference>
<dbReference type="PRINTS" id="PR00336">
    <property type="entry name" value="LYSASSOCTDMP"/>
</dbReference>
<evidence type="ECO:0000256" key="6">
    <source>
        <dbReference type="ARBA" id="ARBA00022692"/>
    </source>
</evidence>
<feature type="domain" description="Lysosome-associated membrane glycoprotein 2-like luminal" evidence="19">
    <location>
        <begin position="378"/>
        <end position="427"/>
    </location>
</feature>
<keyword evidence="14 17" id="KW-0458">Lysosome</keyword>
<reference evidence="21 22" key="1">
    <citation type="submission" date="2024-08" db="EMBL/GenBank/DDBJ databases">
        <title>The draft genome of Apodemus speciosus.</title>
        <authorList>
            <person name="Nabeshima K."/>
            <person name="Suzuki S."/>
            <person name="Onuma M."/>
        </authorList>
    </citation>
    <scope>NUCLEOTIDE SEQUENCE [LARGE SCALE GENOMIC DNA]</scope>
    <source>
        <strain evidence="21">IB14-021</strain>
    </source>
</reference>
<comment type="caution">
    <text evidence="17">Lacks conserved residue(s) required for the propagation of feature annotation.</text>
</comment>
<evidence type="ECO:0000256" key="2">
    <source>
        <dbReference type="ARBA" id="ARBA00004352"/>
    </source>
</evidence>
<dbReference type="Proteomes" id="UP001623349">
    <property type="component" value="Unassembled WGS sequence"/>
</dbReference>
<feature type="domain" description="Lysosome-associated membrane glycoprotein 2-like luminal" evidence="19">
    <location>
        <begin position="12"/>
        <end position="105"/>
    </location>
</feature>
<keyword evidence="12 17" id="KW-1015">Disulfide bond</keyword>
<dbReference type="InterPro" id="IPR048528">
    <property type="entry name" value="Lamp2-like_luminal"/>
</dbReference>
<sequence length="479" mass="52183">MGPGAFQSNALKLNLTDSKGTCLYAEWEMNFTITYEATNQTKKTVSIEVPDKVTHDGSSCGDDRNGAKIMIQFGSTLSWAVNFTKEASRYVIHNITLSYNTSDSTTFPGAVDKGSPSSSGLPGTQLCRLGLASNSQSSICLCFLSVGTKGMHHSAWLPLIVFFTVNDPEKFEVPMDVIFKCNSVLTFNLTPVVQHYWGIHLQAFVQNGTVSKNEQVCKEDQTVTTVAPVIHTTVPSPPTTLTPTSTPMPPPAVGKYNISNGNTTCLLATMGLQLNITEEKVPFIFNINPATTNFTGSCQPQTAQLRLNNSQIKYLDFIFAVKNEKRFYLKEVNVNMYLANGSVVSLCNHGCPGTHSVDQAGLELRNPPASASQVLGLKAFNISNNNLSFWDAPLGSSYMCNKEQVVSVSRTFQINTFNLKVQPFNVTKGEYSTAQECSLDDDTILIPIIVGAGLSGLIIVIVIAYLIGRRKTYAGYQTL</sequence>
<dbReference type="CDD" id="cd12087">
    <property type="entry name" value="TM_EGFR-like"/>
    <property type="match status" value="1"/>
</dbReference>
<keyword evidence="8" id="KW-0967">Endosome</keyword>
<gene>
    <name evidence="21" type="ORF">APTSU1_001797100</name>
</gene>
<keyword evidence="15" id="KW-0968">Cytoplasmic vesicle</keyword>
<dbReference type="Gene3D" id="2.40.160.110">
    <property type="match status" value="2"/>
</dbReference>
<dbReference type="PROSITE" id="PS51407">
    <property type="entry name" value="LAMP_3"/>
    <property type="match status" value="1"/>
</dbReference>
<evidence type="ECO:0000256" key="14">
    <source>
        <dbReference type="ARBA" id="ARBA00023228"/>
    </source>
</evidence>
<evidence type="ECO:0000256" key="3">
    <source>
        <dbReference type="ARBA" id="ARBA00004530"/>
    </source>
</evidence>
<evidence type="ECO:0000313" key="21">
    <source>
        <dbReference type="EMBL" id="GAB1302732.1"/>
    </source>
</evidence>
<dbReference type="PANTHER" id="PTHR11506">
    <property type="entry name" value="LYSOSOME-ASSOCIATED MEMBRANE GLYCOPROTEIN"/>
    <property type="match status" value="1"/>
</dbReference>
<comment type="similarity">
    <text evidence="17">Belongs to the LAMP family.</text>
</comment>
<evidence type="ECO:0000256" key="10">
    <source>
        <dbReference type="ARBA" id="ARBA00023006"/>
    </source>
</evidence>
<dbReference type="Pfam" id="PF01299">
    <property type="entry name" value="Lamp2-like_luminal"/>
    <property type="match status" value="3"/>
</dbReference>
<dbReference type="Pfam" id="PF21222">
    <property type="entry name" value="Lamp2_2nd"/>
    <property type="match status" value="1"/>
</dbReference>
<dbReference type="InterPro" id="IPR018134">
    <property type="entry name" value="LAMP_CS"/>
</dbReference>
<evidence type="ECO:0000256" key="15">
    <source>
        <dbReference type="ARBA" id="ARBA00023329"/>
    </source>
</evidence>
<keyword evidence="9 18" id="KW-1133">Transmembrane helix</keyword>
<dbReference type="PANTHER" id="PTHR11506:SF6">
    <property type="entry name" value="LYSOSOME-ASSOCIATED MEMBRANE GLYCOPROTEIN 2"/>
    <property type="match status" value="1"/>
</dbReference>